<evidence type="ECO:0000256" key="3">
    <source>
        <dbReference type="ARBA" id="ARBA00022989"/>
    </source>
</evidence>
<evidence type="ECO:0000259" key="6">
    <source>
        <dbReference type="PROSITE" id="PS50850"/>
    </source>
</evidence>
<feature type="transmembrane region" description="Helical" evidence="5">
    <location>
        <begin position="332"/>
        <end position="356"/>
    </location>
</feature>
<comment type="caution">
    <text evidence="7">The sequence shown here is derived from an EMBL/GenBank/DDBJ whole genome shotgun (WGS) entry which is preliminary data.</text>
</comment>
<protein>
    <recommendedName>
        <fullName evidence="6">Major facilitator superfamily (MFS) profile domain-containing protein</fullName>
    </recommendedName>
</protein>
<dbReference type="PROSITE" id="PS00216">
    <property type="entry name" value="SUGAR_TRANSPORT_1"/>
    <property type="match status" value="1"/>
</dbReference>
<dbReference type="GO" id="GO:0022857">
    <property type="term" value="F:transmembrane transporter activity"/>
    <property type="evidence" value="ECO:0007669"/>
    <property type="project" value="InterPro"/>
</dbReference>
<dbReference type="AlphaFoldDB" id="A0A9D4HQ36"/>
<evidence type="ECO:0000256" key="1">
    <source>
        <dbReference type="ARBA" id="ARBA00004141"/>
    </source>
</evidence>
<gene>
    <name evidence="7" type="ORF">DPMN_053278</name>
</gene>
<name>A0A9D4HQ36_DREPO</name>
<dbReference type="InterPro" id="IPR005829">
    <property type="entry name" value="Sugar_transporter_CS"/>
</dbReference>
<dbReference type="GO" id="GO:0016020">
    <property type="term" value="C:membrane"/>
    <property type="evidence" value="ECO:0007669"/>
    <property type="project" value="UniProtKB-SubCell"/>
</dbReference>
<evidence type="ECO:0000313" key="7">
    <source>
        <dbReference type="EMBL" id="KAH3727344.1"/>
    </source>
</evidence>
<dbReference type="InterPro" id="IPR020846">
    <property type="entry name" value="MFS_dom"/>
</dbReference>
<sequence length="449" mass="49136">MSHENTSFNEQGVPLNSSTAECDSWVYDQATFKSTFFTKINLVCSEELARANANTAMFVGHLIGAISIGLVADMFGRKKALVVSIVVFIVAAFGSAFARTYEVFVCFRFLQGVGTLSMYTTLFVIGLELVGPSYRVAAGMLINFFWSVGLYVLCLTAFLVRSYFPLQLALACPTVILVLHIWLVPESPRWLMSKGRYQEANQILQKCAKVNGVTLPDYLIDYDIDDVTKTSQSVLKMFTVPRLLLRTLIIYFNWIVVNMVYYGLTLNVGDLSGDIYVNFAINSTMELGAYIMCLLLLNRVGCRWLHASTMILGGASCLSTIFSTLYAPPEHAWITVVLANVGKFGISASFAIIYFWSAELFPTLVRNSGMGSSSMVGIVGTILSPYTMELGKVIPGNFGKALPLIIFGGLSLAAGLLSLLLPETKGAVLPESVRDAEKFGRPSKKAPTS</sequence>
<reference evidence="7" key="2">
    <citation type="submission" date="2020-11" db="EMBL/GenBank/DDBJ databases">
        <authorList>
            <person name="McCartney M.A."/>
            <person name="Auch B."/>
            <person name="Kono T."/>
            <person name="Mallez S."/>
            <person name="Becker A."/>
            <person name="Gohl D.M."/>
            <person name="Silverstein K.A.T."/>
            <person name="Koren S."/>
            <person name="Bechman K.B."/>
            <person name="Herman A."/>
            <person name="Abrahante J.E."/>
            <person name="Garbe J."/>
        </authorList>
    </citation>
    <scope>NUCLEOTIDE SEQUENCE</scope>
    <source>
        <strain evidence="7">Duluth1</strain>
        <tissue evidence="7">Whole animal</tissue>
    </source>
</reference>
<feature type="transmembrane region" description="Helical" evidence="5">
    <location>
        <begin position="276"/>
        <end position="297"/>
    </location>
</feature>
<dbReference type="Gene3D" id="1.20.1250.20">
    <property type="entry name" value="MFS general substrate transporter like domains"/>
    <property type="match status" value="1"/>
</dbReference>
<feature type="domain" description="Major facilitator superfamily (MFS) profile" evidence="6">
    <location>
        <begin position="1"/>
        <end position="426"/>
    </location>
</feature>
<feature type="transmembrane region" description="Helical" evidence="5">
    <location>
        <begin position="80"/>
        <end position="97"/>
    </location>
</feature>
<keyword evidence="4 5" id="KW-0472">Membrane</keyword>
<proteinExistence type="predicted"/>
<dbReference type="Pfam" id="PF00083">
    <property type="entry name" value="Sugar_tr"/>
    <property type="match status" value="1"/>
</dbReference>
<feature type="transmembrane region" description="Helical" evidence="5">
    <location>
        <begin position="400"/>
        <end position="421"/>
    </location>
</feature>
<feature type="transmembrane region" description="Helical" evidence="5">
    <location>
        <begin position="304"/>
        <end position="326"/>
    </location>
</feature>
<dbReference type="InterPro" id="IPR005828">
    <property type="entry name" value="MFS_sugar_transport-like"/>
</dbReference>
<dbReference type="CDD" id="cd17317">
    <property type="entry name" value="MFS_SLC22"/>
    <property type="match status" value="1"/>
</dbReference>
<comment type="subcellular location">
    <subcellularLocation>
        <location evidence="1">Membrane</location>
        <topology evidence="1">Multi-pass membrane protein</topology>
    </subcellularLocation>
</comment>
<accession>A0A9D4HQ36</accession>
<keyword evidence="8" id="KW-1185">Reference proteome</keyword>
<dbReference type="Proteomes" id="UP000828390">
    <property type="component" value="Unassembled WGS sequence"/>
</dbReference>
<evidence type="ECO:0000256" key="4">
    <source>
        <dbReference type="ARBA" id="ARBA00023136"/>
    </source>
</evidence>
<feature type="transmembrane region" description="Helical" evidence="5">
    <location>
        <begin position="109"/>
        <end position="129"/>
    </location>
</feature>
<keyword evidence="3 5" id="KW-1133">Transmembrane helix</keyword>
<evidence type="ECO:0000256" key="5">
    <source>
        <dbReference type="SAM" id="Phobius"/>
    </source>
</evidence>
<dbReference type="PROSITE" id="PS50850">
    <property type="entry name" value="MFS"/>
    <property type="match status" value="1"/>
</dbReference>
<feature type="transmembrane region" description="Helical" evidence="5">
    <location>
        <begin position="141"/>
        <end position="160"/>
    </location>
</feature>
<dbReference type="SUPFAM" id="SSF103473">
    <property type="entry name" value="MFS general substrate transporter"/>
    <property type="match status" value="1"/>
</dbReference>
<keyword evidence="2 5" id="KW-0812">Transmembrane</keyword>
<feature type="transmembrane region" description="Helical" evidence="5">
    <location>
        <begin position="243"/>
        <end position="264"/>
    </location>
</feature>
<evidence type="ECO:0000256" key="2">
    <source>
        <dbReference type="ARBA" id="ARBA00022692"/>
    </source>
</evidence>
<reference evidence="7" key="1">
    <citation type="journal article" date="2019" name="bioRxiv">
        <title>The Genome of the Zebra Mussel, Dreissena polymorpha: A Resource for Invasive Species Research.</title>
        <authorList>
            <person name="McCartney M.A."/>
            <person name="Auch B."/>
            <person name="Kono T."/>
            <person name="Mallez S."/>
            <person name="Zhang Y."/>
            <person name="Obille A."/>
            <person name="Becker A."/>
            <person name="Abrahante J.E."/>
            <person name="Garbe J."/>
            <person name="Badalamenti J.P."/>
            <person name="Herman A."/>
            <person name="Mangelson H."/>
            <person name="Liachko I."/>
            <person name="Sullivan S."/>
            <person name="Sone E.D."/>
            <person name="Koren S."/>
            <person name="Silverstein K.A.T."/>
            <person name="Beckman K.B."/>
            <person name="Gohl D.M."/>
        </authorList>
    </citation>
    <scope>NUCLEOTIDE SEQUENCE</scope>
    <source>
        <strain evidence="7">Duluth1</strain>
        <tissue evidence="7">Whole animal</tissue>
    </source>
</reference>
<organism evidence="7 8">
    <name type="scientific">Dreissena polymorpha</name>
    <name type="common">Zebra mussel</name>
    <name type="synonym">Mytilus polymorpha</name>
    <dbReference type="NCBI Taxonomy" id="45954"/>
    <lineage>
        <taxon>Eukaryota</taxon>
        <taxon>Metazoa</taxon>
        <taxon>Spiralia</taxon>
        <taxon>Lophotrochozoa</taxon>
        <taxon>Mollusca</taxon>
        <taxon>Bivalvia</taxon>
        <taxon>Autobranchia</taxon>
        <taxon>Heteroconchia</taxon>
        <taxon>Euheterodonta</taxon>
        <taxon>Imparidentia</taxon>
        <taxon>Neoheterodontei</taxon>
        <taxon>Myida</taxon>
        <taxon>Dreissenoidea</taxon>
        <taxon>Dreissenidae</taxon>
        <taxon>Dreissena</taxon>
    </lineage>
</organism>
<dbReference type="PANTHER" id="PTHR24064">
    <property type="entry name" value="SOLUTE CARRIER FAMILY 22 MEMBER"/>
    <property type="match status" value="1"/>
</dbReference>
<evidence type="ECO:0000313" key="8">
    <source>
        <dbReference type="Proteomes" id="UP000828390"/>
    </source>
</evidence>
<feature type="transmembrane region" description="Helical" evidence="5">
    <location>
        <begin position="166"/>
        <end position="184"/>
    </location>
</feature>
<dbReference type="InterPro" id="IPR036259">
    <property type="entry name" value="MFS_trans_sf"/>
</dbReference>
<feature type="transmembrane region" description="Helical" evidence="5">
    <location>
        <begin position="368"/>
        <end position="388"/>
    </location>
</feature>
<dbReference type="EMBL" id="JAIWYP010000012">
    <property type="protein sequence ID" value="KAH3727344.1"/>
    <property type="molecule type" value="Genomic_DNA"/>
</dbReference>